<gene>
    <name evidence="2" type="ORF">BaRGS_00015612</name>
</gene>
<keyword evidence="3" id="KW-1185">Reference proteome</keyword>
<dbReference type="Proteomes" id="UP001519460">
    <property type="component" value="Unassembled WGS sequence"/>
</dbReference>
<feature type="compositionally biased region" description="Polar residues" evidence="1">
    <location>
        <begin position="1"/>
        <end position="14"/>
    </location>
</feature>
<evidence type="ECO:0000256" key="1">
    <source>
        <dbReference type="SAM" id="MobiDB-lite"/>
    </source>
</evidence>
<accession>A0ABD0L0Q9</accession>
<reference evidence="2 3" key="1">
    <citation type="journal article" date="2023" name="Sci. Data">
        <title>Genome assembly of the Korean intertidal mud-creeper Batillaria attramentaria.</title>
        <authorList>
            <person name="Patra A.K."/>
            <person name="Ho P.T."/>
            <person name="Jun S."/>
            <person name="Lee S.J."/>
            <person name="Kim Y."/>
            <person name="Won Y.J."/>
        </authorList>
    </citation>
    <scope>NUCLEOTIDE SEQUENCE [LARGE SCALE GENOMIC DNA]</scope>
    <source>
        <strain evidence="2">Wonlab-2016</strain>
    </source>
</reference>
<proteinExistence type="predicted"/>
<dbReference type="AlphaFoldDB" id="A0ABD0L0Q9"/>
<name>A0ABD0L0Q9_9CAEN</name>
<evidence type="ECO:0000313" key="2">
    <source>
        <dbReference type="EMBL" id="KAK7493091.1"/>
    </source>
</evidence>
<sequence>SNVLSSFITPTTHIFSPGHNPHPGARDSPPISSHENNQCDSKQYFIQLPLTCPAWTDKQITSTRMADR</sequence>
<protein>
    <submittedName>
        <fullName evidence="2">Uncharacterized protein</fullName>
    </submittedName>
</protein>
<comment type="caution">
    <text evidence="2">The sequence shown here is derived from an EMBL/GenBank/DDBJ whole genome shotgun (WGS) entry which is preliminary data.</text>
</comment>
<feature type="non-terminal residue" evidence="2">
    <location>
        <position position="1"/>
    </location>
</feature>
<feature type="region of interest" description="Disordered" evidence="1">
    <location>
        <begin position="1"/>
        <end position="37"/>
    </location>
</feature>
<organism evidence="2 3">
    <name type="scientific">Batillaria attramentaria</name>
    <dbReference type="NCBI Taxonomy" id="370345"/>
    <lineage>
        <taxon>Eukaryota</taxon>
        <taxon>Metazoa</taxon>
        <taxon>Spiralia</taxon>
        <taxon>Lophotrochozoa</taxon>
        <taxon>Mollusca</taxon>
        <taxon>Gastropoda</taxon>
        <taxon>Caenogastropoda</taxon>
        <taxon>Sorbeoconcha</taxon>
        <taxon>Cerithioidea</taxon>
        <taxon>Batillariidae</taxon>
        <taxon>Batillaria</taxon>
    </lineage>
</organism>
<dbReference type="EMBL" id="JACVVK020000096">
    <property type="protein sequence ID" value="KAK7493091.1"/>
    <property type="molecule type" value="Genomic_DNA"/>
</dbReference>
<evidence type="ECO:0000313" key="3">
    <source>
        <dbReference type="Proteomes" id="UP001519460"/>
    </source>
</evidence>